<dbReference type="Proteomes" id="UP001523528">
    <property type="component" value="Unassembled WGS sequence"/>
</dbReference>
<accession>A0ABT1F771</accession>
<dbReference type="EMBL" id="JAMYZZ010000039">
    <property type="protein sequence ID" value="MCP1259589.1"/>
    <property type="molecule type" value="Genomic_DNA"/>
</dbReference>
<protein>
    <submittedName>
        <fullName evidence="1">Uncharacterized protein</fullName>
    </submittedName>
</protein>
<evidence type="ECO:0000313" key="1">
    <source>
        <dbReference type="EMBL" id="MCP1259589.1"/>
    </source>
</evidence>
<dbReference type="RefSeq" id="WP_165991999.1">
    <property type="nucleotide sequence ID" value="NZ_JAMYZY010000042.1"/>
</dbReference>
<name>A0ABT1F771_9PROT</name>
<reference evidence="1 2" key="1">
    <citation type="submission" date="2022-06" db="EMBL/GenBank/DDBJ databases">
        <title>Acetobacer genomes from food samples.</title>
        <authorList>
            <person name="Sombolestani A."/>
        </authorList>
    </citation>
    <scope>NUCLEOTIDE SEQUENCE [LARGE SCALE GENOMIC DNA]</scope>
    <source>
        <strain evidence="1 2">R-83285</strain>
    </source>
</reference>
<comment type="caution">
    <text evidence="1">The sequence shown here is derived from an EMBL/GenBank/DDBJ whole genome shotgun (WGS) entry which is preliminary data.</text>
</comment>
<organism evidence="1 2">
    <name type="scientific">Acetobacter lambici</name>
    <dbReference type="NCBI Taxonomy" id="1332824"/>
    <lineage>
        <taxon>Bacteria</taxon>
        <taxon>Pseudomonadati</taxon>
        <taxon>Pseudomonadota</taxon>
        <taxon>Alphaproteobacteria</taxon>
        <taxon>Acetobacterales</taxon>
        <taxon>Acetobacteraceae</taxon>
        <taxon>Acetobacter</taxon>
    </lineage>
</organism>
<proteinExistence type="predicted"/>
<sequence length="72" mass="8223">MAIAALVFICINISRSNHCKKYSMIIFWEDEEGYTKLPYSAQVIFLTVKNDNALHDGLFLRARPAKNTTPTM</sequence>
<keyword evidence="2" id="KW-1185">Reference proteome</keyword>
<gene>
    <name evidence="1" type="ORF">NKW50_13420</name>
</gene>
<evidence type="ECO:0000313" key="2">
    <source>
        <dbReference type="Proteomes" id="UP001523528"/>
    </source>
</evidence>